<sequence length="160" mass="17338">MVPRPGSATPKDGVTIKQQPGVHAPPIGRSSMASEQERPDASWSSEGTFTSARDASDEHEGYEEQFAVPDEAPHGITPDSGLHQSPTGLKPEKAEDQNPPITKAAAKRKSKTKKLCAPEYADEKLPRTGGKNAGRQQTAEELDYALCKTPFARMLERDPM</sequence>
<gene>
    <name evidence="2" type="ORF">Pfra01_001900700</name>
</gene>
<dbReference type="Proteomes" id="UP001165121">
    <property type="component" value="Unassembled WGS sequence"/>
</dbReference>
<dbReference type="EMBL" id="BSXT01002406">
    <property type="protein sequence ID" value="GMF48781.1"/>
    <property type="molecule type" value="Genomic_DNA"/>
</dbReference>
<feature type="region of interest" description="Disordered" evidence="1">
    <location>
        <begin position="1"/>
        <end position="137"/>
    </location>
</feature>
<comment type="caution">
    <text evidence="2">The sequence shown here is derived from an EMBL/GenBank/DDBJ whole genome shotgun (WGS) entry which is preliminary data.</text>
</comment>
<feature type="compositionally biased region" description="Basic residues" evidence="1">
    <location>
        <begin position="105"/>
        <end position="114"/>
    </location>
</feature>
<reference evidence="2" key="1">
    <citation type="submission" date="2023-04" db="EMBL/GenBank/DDBJ databases">
        <title>Phytophthora fragariaefolia NBRC 109709.</title>
        <authorList>
            <person name="Ichikawa N."/>
            <person name="Sato H."/>
            <person name="Tonouchi N."/>
        </authorList>
    </citation>
    <scope>NUCLEOTIDE SEQUENCE</scope>
    <source>
        <strain evidence="2">NBRC 109709</strain>
    </source>
</reference>
<keyword evidence="3" id="KW-1185">Reference proteome</keyword>
<evidence type="ECO:0000256" key="1">
    <source>
        <dbReference type="SAM" id="MobiDB-lite"/>
    </source>
</evidence>
<evidence type="ECO:0000313" key="3">
    <source>
        <dbReference type="Proteomes" id="UP001165121"/>
    </source>
</evidence>
<name>A0A9W6XWQ4_9STRA</name>
<proteinExistence type="predicted"/>
<organism evidence="2 3">
    <name type="scientific">Phytophthora fragariaefolia</name>
    <dbReference type="NCBI Taxonomy" id="1490495"/>
    <lineage>
        <taxon>Eukaryota</taxon>
        <taxon>Sar</taxon>
        <taxon>Stramenopiles</taxon>
        <taxon>Oomycota</taxon>
        <taxon>Peronosporomycetes</taxon>
        <taxon>Peronosporales</taxon>
        <taxon>Peronosporaceae</taxon>
        <taxon>Phytophthora</taxon>
    </lineage>
</organism>
<dbReference type="AlphaFoldDB" id="A0A9W6XWQ4"/>
<evidence type="ECO:0000313" key="2">
    <source>
        <dbReference type="EMBL" id="GMF48781.1"/>
    </source>
</evidence>
<accession>A0A9W6XWQ4</accession>
<feature type="compositionally biased region" description="Polar residues" evidence="1">
    <location>
        <begin position="42"/>
        <end position="53"/>
    </location>
</feature>
<protein>
    <submittedName>
        <fullName evidence="2">Unnamed protein product</fullName>
    </submittedName>
</protein>